<organism evidence="1 2">
    <name type="scientific">Aurantiacibacter spongiae</name>
    <dbReference type="NCBI Taxonomy" id="2488860"/>
    <lineage>
        <taxon>Bacteria</taxon>
        <taxon>Pseudomonadati</taxon>
        <taxon>Pseudomonadota</taxon>
        <taxon>Alphaproteobacteria</taxon>
        <taxon>Sphingomonadales</taxon>
        <taxon>Erythrobacteraceae</taxon>
        <taxon>Aurantiacibacter</taxon>
    </lineage>
</organism>
<evidence type="ECO:0000313" key="1">
    <source>
        <dbReference type="EMBL" id="RPF72617.1"/>
    </source>
</evidence>
<dbReference type="Proteomes" id="UP000275232">
    <property type="component" value="Unassembled WGS sequence"/>
</dbReference>
<accession>A0A3N5CV37</accession>
<dbReference type="AlphaFoldDB" id="A0A3N5CV37"/>
<dbReference type="EMBL" id="RPFZ01000001">
    <property type="protein sequence ID" value="RPF72617.1"/>
    <property type="molecule type" value="Genomic_DNA"/>
</dbReference>
<proteinExistence type="predicted"/>
<sequence>MLRPANAAAEAAMREIRGRVRVEIRGGVANQRRRGLYWSVAGLVVPLLNEAHDLTLDEQDLHDITRQKLGVGRWIDLPSGDRRFKPASTSNRAMNEAQRSEYTSRALHLWSTWTGVDVTTLQDEARHEAA</sequence>
<comment type="caution">
    <text evidence="1">The sequence shown here is derived from an EMBL/GenBank/DDBJ whole genome shotgun (WGS) entry which is preliminary data.</text>
</comment>
<reference evidence="1 2" key="1">
    <citation type="submission" date="2018-11" db="EMBL/GenBank/DDBJ databases">
        <title>Erythrobacter spongiae sp. nov., isolated from a marine sponge.</title>
        <authorList>
            <person name="Zhuang L."/>
            <person name="Luo L."/>
        </authorList>
    </citation>
    <scope>NUCLEOTIDE SEQUENCE [LARGE SCALE GENOMIC DNA]</scope>
    <source>
        <strain evidence="1 2">HN-E23</strain>
    </source>
</reference>
<keyword evidence="2" id="KW-1185">Reference proteome</keyword>
<dbReference type="OrthoDB" id="7563948at2"/>
<gene>
    <name evidence="1" type="ORF">EG799_01565</name>
</gene>
<protein>
    <submittedName>
        <fullName evidence="1">Uncharacterized protein</fullName>
    </submittedName>
</protein>
<evidence type="ECO:0000313" key="2">
    <source>
        <dbReference type="Proteomes" id="UP000275232"/>
    </source>
</evidence>
<name>A0A3N5CV37_9SPHN</name>